<comment type="caution">
    <text evidence="1">The sequence shown here is derived from an EMBL/GenBank/DDBJ whole genome shotgun (WGS) entry which is preliminary data.</text>
</comment>
<keyword evidence="1" id="KW-0540">Nuclease</keyword>
<proteinExistence type="predicted"/>
<dbReference type="AlphaFoldDB" id="A0A418T433"/>
<dbReference type="GO" id="GO:0004519">
    <property type="term" value="F:endonuclease activity"/>
    <property type="evidence" value="ECO:0007669"/>
    <property type="project" value="UniProtKB-KW"/>
</dbReference>
<organism evidence="1 2">
    <name type="scientific">Paracoccus onubensis</name>
    <dbReference type="NCBI Taxonomy" id="1675788"/>
    <lineage>
        <taxon>Bacteria</taxon>
        <taxon>Pseudomonadati</taxon>
        <taxon>Pseudomonadota</taxon>
        <taxon>Alphaproteobacteria</taxon>
        <taxon>Rhodobacterales</taxon>
        <taxon>Paracoccaceae</taxon>
        <taxon>Paracoccus</taxon>
    </lineage>
</organism>
<dbReference type="RefSeq" id="WP_119745949.1">
    <property type="nucleotide sequence ID" value="NZ_QZCG01000002.1"/>
</dbReference>
<keyword evidence="2" id="KW-1185">Reference proteome</keyword>
<name>A0A418T433_9RHOB</name>
<keyword evidence="1" id="KW-0255">Endonuclease</keyword>
<sequence>MSRLGQMPSRFAGVASAGQRLSKSFADRSAQRRTVTPWRNWYNSKEWRDLRWSVLVADQFICRRCGTLCDPDPASRNEPNAPVADHRKPHRGDRALFFDRDNLQCLCKRCHDGAKQAEERKAGGY</sequence>
<dbReference type="OrthoDB" id="5292295at2"/>
<evidence type="ECO:0000313" key="2">
    <source>
        <dbReference type="Proteomes" id="UP000284202"/>
    </source>
</evidence>
<protein>
    <submittedName>
        <fullName evidence="1">HNH endonuclease</fullName>
    </submittedName>
</protein>
<keyword evidence="1" id="KW-0378">Hydrolase</keyword>
<dbReference type="EMBL" id="QZCG01000002">
    <property type="protein sequence ID" value="RJE87972.1"/>
    <property type="molecule type" value="Genomic_DNA"/>
</dbReference>
<dbReference type="InterPro" id="IPR003615">
    <property type="entry name" value="HNH_nuc"/>
</dbReference>
<evidence type="ECO:0000313" key="1">
    <source>
        <dbReference type="EMBL" id="RJE87972.1"/>
    </source>
</evidence>
<dbReference type="Proteomes" id="UP000284202">
    <property type="component" value="Unassembled WGS sequence"/>
</dbReference>
<dbReference type="Gene3D" id="1.10.30.50">
    <property type="match status" value="1"/>
</dbReference>
<dbReference type="CDD" id="cd00085">
    <property type="entry name" value="HNHc"/>
    <property type="match status" value="1"/>
</dbReference>
<reference evidence="2" key="1">
    <citation type="submission" date="2018-09" db="EMBL/GenBank/DDBJ databases">
        <title>Acidovorax cavernicola nov. sp. isolated from Gruta de las Maravillas (Aracena, Spain).</title>
        <authorList>
            <person name="Jurado V."/>
            <person name="Gutierrez-Patricio S."/>
            <person name="Gonzalez-Pimentel J.L."/>
            <person name="Miller A.Z."/>
            <person name="Laiz L."/>
            <person name="Saiz-Jimenez C."/>
        </authorList>
    </citation>
    <scope>NUCLEOTIDE SEQUENCE [LARGE SCALE GENOMIC DNA]</scope>
    <source>
        <strain evidence="2">1011MAR3C25</strain>
    </source>
</reference>
<accession>A0A418T433</accession>
<gene>
    <name evidence="1" type="ORF">D3P04_03360</name>
</gene>